<protein>
    <submittedName>
        <fullName evidence="2">Uncharacterized protein</fullName>
    </submittedName>
</protein>
<dbReference type="EMBL" id="JBHUGS010000002">
    <property type="protein sequence ID" value="MFD1951373.1"/>
    <property type="molecule type" value="Genomic_DNA"/>
</dbReference>
<accession>A0ABW4TY15</accession>
<gene>
    <name evidence="2" type="ORF">ACFSGX_11420</name>
</gene>
<evidence type="ECO:0000313" key="3">
    <source>
        <dbReference type="Proteomes" id="UP001597400"/>
    </source>
</evidence>
<proteinExistence type="predicted"/>
<dbReference type="RefSeq" id="WP_380929973.1">
    <property type="nucleotide sequence ID" value="NZ_JBHUGS010000002.1"/>
</dbReference>
<organism evidence="2 3">
    <name type="scientific">Sphingomonas arantia</name>
    <dbReference type="NCBI Taxonomy" id="1460676"/>
    <lineage>
        <taxon>Bacteria</taxon>
        <taxon>Pseudomonadati</taxon>
        <taxon>Pseudomonadota</taxon>
        <taxon>Alphaproteobacteria</taxon>
        <taxon>Sphingomonadales</taxon>
        <taxon>Sphingomonadaceae</taxon>
        <taxon>Sphingomonas</taxon>
    </lineage>
</organism>
<sequence>MTISKKHAVALQQITHGDDAFAQNAVIIGMDAGQFGDWEMAGLVREATATEVAAAKGEKTVARKPRKRSPSKTPAAQTPSV</sequence>
<feature type="compositionally biased region" description="Polar residues" evidence="1">
    <location>
        <begin position="71"/>
        <end position="81"/>
    </location>
</feature>
<feature type="region of interest" description="Disordered" evidence="1">
    <location>
        <begin position="54"/>
        <end position="81"/>
    </location>
</feature>
<evidence type="ECO:0000313" key="2">
    <source>
        <dbReference type="EMBL" id="MFD1951373.1"/>
    </source>
</evidence>
<dbReference type="Proteomes" id="UP001597400">
    <property type="component" value="Unassembled WGS sequence"/>
</dbReference>
<keyword evidence="3" id="KW-1185">Reference proteome</keyword>
<name>A0ABW4TY15_9SPHN</name>
<evidence type="ECO:0000256" key="1">
    <source>
        <dbReference type="SAM" id="MobiDB-lite"/>
    </source>
</evidence>
<comment type="caution">
    <text evidence="2">The sequence shown here is derived from an EMBL/GenBank/DDBJ whole genome shotgun (WGS) entry which is preliminary data.</text>
</comment>
<reference evidence="3" key="1">
    <citation type="journal article" date="2019" name="Int. J. Syst. Evol. Microbiol.">
        <title>The Global Catalogue of Microorganisms (GCM) 10K type strain sequencing project: providing services to taxonomists for standard genome sequencing and annotation.</title>
        <authorList>
            <consortium name="The Broad Institute Genomics Platform"/>
            <consortium name="The Broad Institute Genome Sequencing Center for Infectious Disease"/>
            <person name="Wu L."/>
            <person name="Ma J."/>
        </authorList>
    </citation>
    <scope>NUCLEOTIDE SEQUENCE [LARGE SCALE GENOMIC DNA]</scope>
    <source>
        <strain evidence="3">CGMCC 1.12702</strain>
    </source>
</reference>